<dbReference type="Pfam" id="PF01479">
    <property type="entry name" value="S4"/>
    <property type="match status" value="1"/>
</dbReference>
<dbReference type="HOGENOM" id="CLU_1253582_0_0_2"/>
<dbReference type="InterPro" id="IPR036986">
    <property type="entry name" value="S4_RNA-bd_sf"/>
</dbReference>
<accession>N0BFP6</accession>
<dbReference type="SUPFAM" id="SSF55174">
    <property type="entry name" value="Alpha-L RNA-binding motif"/>
    <property type="match status" value="1"/>
</dbReference>
<dbReference type="EMBL" id="CP005290">
    <property type="protein sequence ID" value="AGK61092.1"/>
    <property type="molecule type" value="Genomic_DNA"/>
</dbReference>
<dbReference type="OrthoDB" id="134864at2157"/>
<dbReference type="KEGG" id="ast:Asulf_01091"/>
<protein>
    <recommendedName>
        <fullName evidence="4">RNA-binding S4 domain-containing protein</fullName>
    </recommendedName>
</protein>
<evidence type="ECO:0000256" key="3">
    <source>
        <dbReference type="PROSITE-ProRule" id="PRU00182"/>
    </source>
</evidence>
<evidence type="ECO:0000313" key="6">
    <source>
        <dbReference type="Proteomes" id="UP000013307"/>
    </source>
</evidence>
<keyword evidence="6" id="KW-1185">Reference proteome</keyword>
<dbReference type="AlphaFoldDB" id="N0BFP6"/>
<dbReference type="PROSITE" id="PS50889">
    <property type="entry name" value="S4"/>
    <property type="match status" value="1"/>
</dbReference>
<dbReference type="CDD" id="cd00165">
    <property type="entry name" value="S4"/>
    <property type="match status" value="1"/>
</dbReference>
<name>N0BFP6_9EURY</name>
<sequence length="208" mass="23891">MRLDDLLVKRGYFSTRQKAKIAIKNKLVFVNGALADRPSMDVELSADITVIGEEKPKGYWKLKRLNEKWNFIKRGDRVLDLGSSAGGFISYASSFADLVVGIEYSREFEEDLKRVEQKNVRIIFADVFEVDISSFDFKFDVILDDLTLKPSDSYKALKRFIPVLKDKGLALFVAKTGIDKMVPEFDLEIVKHESSETLKEEYFLLRKC</sequence>
<dbReference type="Gene3D" id="3.40.50.150">
    <property type="entry name" value="Vaccinia Virus protein VP39"/>
    <property type="match status" value="1"/>
</dbReference>
<dbReference type="RefSeq" id="WP_015590690.1">
    <property type="nucleotide sequence ID" value="NC_021169.1"/>
</dbReference>
<keyword evidence="1 3" id="KW-0694">RNA-binding</keyword>
<evidence type="ECO:0000256" key="1">
    <source>
        <dbReference type="ARBA" id="ARBA00022884"/>
    </source>
</evidence>
<reference evidence="5 6" key="1">
    <citation type="journal article" date="2013" name="Genome Announc.">
        <title>Complete Genome Sequence of the Thermophilic and Facultatively Chemolithoautotrophic Sulfate Reducer Archaeoglobus sulfaticallidus Strain PM70-1T.</title>
        <authorList>
            <person name="Stokke R."/>
            <person name="Hocking W.P."/>
            <person name="Steinsbu B.O."/>
            <person name="Steen I.H."/>
        </authorList>
    </citation>
    <scope>NUCLEOTIDE SEQUENCE [LARGE SCALE GENOMIC DNA]</scope>
    <source>
        <strain evidence="5">PM70-1</strain>
    </source>
</reference>
<evidence type="ECO:0000313" key="5">
    <source>
        <dbReference type="EMBL" id="AGK61092.1"/>
    </source>
</evidence>
<dbReference type="InterPro" id="IPR002942">
    <property type="entry name" value="S4_RNA-bd"/>
</dbReference>
<feature type="domain" description="RNA-binding S4" evidence="4">
    <location>
        <begin position="1"/>
        <end position="70"/>
    </location>
</feature>
<organism evidence="5 6">
    <name type="scientific">Archaeoglobus sulfaticallidus PM70-1</name>
    <dbReference type="NCBI Taxonomy" id="387631"/>
    <lineage>
        <taxon>Archaea</taxon>
        <taxon>Methanobacteriati</taxon>
        <taxon>Methanobacteriota</taxon>
        <taxon>Archaeoglobi</taxon>
        <taxon>Archaeoglobales</taxon>
        <taxon>Archaeoglobaceae</taxon>
        <taxon>Archaeoglobus</taxon>
    </lineage>
</organism>
<dbReference type="GO" id="GO:0032259">
    <property type="term" value="P:methylation"/>
    <property type="evidence" value="ECO:0007669"/>
    <property type="project" value="InterPro"/>
</dbReference>
<dbReference type="Gene3D" id="3.10.290.10">
    <property type="entry name" value="RNA-binding S4 domain"/>
    <property type="match status" value="1"/>
</dbReference>
<evidence type="ECO:0000259" key="4">
    <source>
        <dbReference type="SMART" id="SM00363"/>
    </source>
</evidence>
<dbReference type="SMART" id="SM00363">
    <property type="entry name" value="S4"/>
    <property type="match status" value="1"/>
</dbReference>
<dbReference type="GO" id="GO:0003723">
    <property type="term" value="F:RNA binding"/>
    <property type="evidence" value="ECO:0007669"/>
    <property type="project" value="UniProtKB-KW"/>
</dbReference>
<dbReference type="PANTHER" id="PTHR32319">
    <property type="entry name" value="BACTERIAL HEMOLYSIN-LIKE PROTEIN"/>
    <property type="match status" value="1"/>
</dbReference>
<dbReference type="Proteomes" id="UP000013307">
    <property type="component" value="Chromosome"/>
</dbReference>
<proteinExistence type="inferred from homology"/>
<dbReference type="Pfam" id="PF01728">
    <property type="entry name" value="FtsJ"/>
    <property type="match status" value="1"/>
</dbReference>
<dbReference type="GeneID" id="15392732"/>
<dbReference type="CDD" id="cd02440">
    <property type="entry name" value="AdoMet_MTases"/>
    <property type="match status" value="1"/>
</dbReference>
<dbReference type="STRING" id="387631.Asulf_01091"/>
<dbReference type="InterPro" id="IPR002877">
    <property type="entry name" value="RNA_MeTrfase_FtsJ_dom"/>
</dbReference>
<dbReference type="SUPFAM" id="SSF53335">
    <property type="entry name" value="S-adenosyl-L-methionine-dependent methyltransferases"/>
    <property type="match status" value="1"/>
</dbReference>
<dbReference type="PANTHER" id="PTHR32319:SF0">
    <property type="entry name" value="BACTERIAL HEMOLYSIN-LIKE PROTEIN"/>
    <property type="match status" value="1"/>
</dbReference>
<dbReference type="eggNOG" id="arCOG00080">
    <property type="taxonomic scope" value="Archaea"/>
</dbReference>
<dbReference type="InterPro" id="IPR029063">
    <property type="entry name" value="SAM-dependent_MTases_sf"/>
</dbReference>
<evidence type="ECO:0000256" key="2">
    <source>
        <dbReference type="ARBA" id="ARBA00029460"/>
    </source>
</evidence>
<dbReference type="InterPro" id="IPR047048">
    <property type="entry name" value="TlyA"/>
</dbReference>
<comment type="similarity">
    <text evidence="2">Belongs to the TlyA family.</text>
</comment>
<gene>
    <name evidence="5" type="ORF">Asulf_01091</name>
</gene>
<dbReference type="GO" id="GO:0008168">
    <property type="term" value="F:methyltransferase activity"/>
    <property type="evidence" value="ECO:0007669"/>
    <property type="project" value="InterPro"/>
</dbReference>